<sequence length="342" mass="38549">MATSSQAADAIIAPEDDDWADDDSAIGNSTLAGSTSSLASSILKYRHENGRTYHSYKEGKYMLPNDESEMDRLDLLHHLCGLTFDNKLFLCPIDTKKVHRVLDSGTGTGIWAIDFGDENPQAQVIGVDLSPIQPQFVPPNVAFQVDDIEEPWTFSYKFDFIYSRRMHGSIKSWPRFFGQAFANLNPGGWIECCDGILPMRTDDNSFPENSALKRWGDLMVDVMSESKFGRPLDSALHYESQLAAAGFKNIVVLDYKWPTNRWPKDKKLKEFGMWNNSNLVEGIAGLSTAACTRLCGMSLQETETFMEDCRKELNDTRIHAYWPLRVVYGQKPEAPSSMDTKE</sequence>
<dbReference type="CDD" id="cd02440">
    <property type="entry name" value="AdoMet_MTases"/>
    <property type="match status" value="1"/>
</dbReference>
<evidence type="ECO:0000313" key="1">
    <source>
        <dbReference type="EMBL" id="RDW66614.1"/>
    </source>
</evidence>
<dbReference type="SUPFAM" id="SSF53335">
    <property type="entry name" value="S-adenosyl-L-methionine-dependent methyltransferases"/>
    <property type="match status" value="1"/>
</dbReference>
<dbReference type="EMBL" id="PDLN01000014">
    <property type="protein sequence ID" value="RDW66614.1"/>
    <property type="molecule type" value="Genomic_DNA"/>
</dbReference>
<dbReference type="PANTHER" id="PTHR43591">
    <property type="entry name" value="METHYLTRANSFERASE"/>
    <property type="match status" value="1"/>
</dbReference>
<keyword evidence="1" id="KW-0489">Methyltransferase</keyword>
<gene>
    <name evidence="1" type="ORF">BP5796_09363</name>
</gene>
<dbReference type="AlphaFoldDB" id="A0A3D8QYI6"/>
<accession>A0A3D8QYI6</accession>
<reference evidence="1 2" key="1">
    <citation type="journal article" date="2018" name="IMA Fungus">
        <title>IMA Genome-F 9: Draft genome sequence of Annulohypoxylon stygium, Aspergillus mulundensis, Berkeleyomyces basicola (syn. Thielaviopsis basicola), Ceratocystis smalleyi, two Cercospora beticola strains, Coleophoma cylindrospora, Fusarium fracticaudum, Phialophora cf. hyalina, and Morchella septimelata.</title>
        <authorList>
            <person name="Wingfield B.D."/>
            <person name="Bills G.F."/>
            <person name="Dong Y."/>
            <person name="Huang W."/>
            <person name="Nel W.J."/>
            <person name="Swalarsk-Parry B.S."/>
            <person name="Vaghefi N."/>
            <person name="Wilken P.M."/>
            <person name="An Z."/>
            <person name="de Beer Z.W."/>
            <person name="De Vos L."/>
            <person name="Chen L."/>
            <person name="Duong T.A."/>
            <person name="Gao Y."/>
            <person name="Hammerbacher A."/>
            <person name="Kikkert J.R."/>
            <person name="Li Y."/>
            <person name="Li H."/>
            <person name="Li K."/>
            <person name="Li Q."/>
            <person name="Liu X."/>
            <person name="Ma X."/>
            <person name="Naidoo K."/>
            <person name="Pethybridge S.J."/>
            <person name="Sun J."/>
            <person name="Steenkamp E.T."/>
            <person name="van der Nest M.A."/>
            <person name="van Wyk S."/>
            <person name="Wingfield M.J."/>
            <person name="Xiong C."/>
            <person name="Yue Q."/>
            <person name="Zhang X."/>
        </authorList>
    </citation>
    <scope>NUCLEOTIDE SEQUENCE [LARGE SCALE GENOMIC DNA]</scope>
    <source>
        <strain evidence="1 2">BP5796</strain>
    </source>
</reference>
<dbReference type="GO" id="GO:0008168">
    <property type="term" value="F:methyltransferase activity"/>
    <property type="evidence" value="ECO:0007669"/>
    <property type="project" value="UniProtKB-KW"/>
</dbReference>
<dbReference type="Pfam" id="PF13489">
    <property type="entry name" value="Methyltransf_23"/>
    <property type="match status" value="1"/>
</dbReference>
<dbReference type="Gene3D" id="3.40.50.150">
    <property type="entry name" value="Vaccinia Virus protein VP39"/>
    <property type="match status" value="1"/>
</dbReference>
<dbReference type="PANTHER" id="PTHR43591:SF31">
    <property type="entry name" value="LAEA-LIKE, PUTATIVE (AFU_ORTHOLOGUE AFUA_8G01930)-RELATED"/>
    <property type="match status" value="1"/>
</dbReference>
<name>A0A3D8QYI6_9HELO</name>
<keyword evidence="2" id="KW-1185">Reference proteome</keyword>
<comment type="caution">
    <text evidence="1">The sequence shown here is derived from an EMBL/GenBank/DDBJ whole genome shotgun (WGS) entry which is preliminary data.</text>
</comment>
<organism evidence="1 2">
    <name type="scientific">Coleophoma crateriformis</name>
    <dbReference type="NCBI Taxonomy" id="565419"/>
    <lineage>
        <taxon>Eukaryota</taxon>
        <taxon>Fungi</taxon>
        <taxon>Dikarya</taxon>
        <taxon>Ascomycota</taxon>
        <taxon>Pezizomycotina</taxon>
        <taxon>Leotiomycetes</taxon>
        <taxon>Helotiales</taxon>
        <taxon>Dermateaceae</taxon>
        <taxon>Coleophoma</taxon>
    </lineage>
</organism>
<dbReference type="GO" id="GO:0032259">
    <property type="term" value="P:methylation"/>
    <property type="evidence" value="ECO:0007669"/>
    <property type="project" value="UniProtKB-KW"/>
</dbReference>
<evidence type="ECO:0000313" key="2">
    <source>
        <dbReference type="Proteomes" id="UP000256328"/>
    </source>
</evidence>
<dbReference type="Proteomes" id="UP000256328">
    <property type="component" value="Unassembled WGS sequence"/>
</dbReference>
<proteinExistence type="predicted"/>
<protein>
    <submittedName>
        <fullName evidence="1">S-adenosyl-L-methionine-dependent methyltransferase-14</fullName>
    </submittedName>
</protein>
<dbReference type="InterPro" id="IPR029063">
    <property type="entry name" value="SAM-dependent_MTases_sf"/>
</dbReference>
<keyword evidence="1" id="KW-0808">Transferase</keyword>
<dbReference type="OrthoDB" id="2013972at2759"/>